<evidence type="ECO:0000313" key="1">
    <source>
        <dbReference type="EMBL" id="GAH53800.1"/>
    </source>
</evidence>
<dbReference type="AlphaFoldDB" id="X1H9Q4"/>
<feature type="non-terminal residue" evidence="1">
    <location>
        <position position="108"/>
    </location>
</feature>
<protein>
    <recommendedName>
        <fullName evidence="2">Transglutaminase-like domain-containing protein</fullName>
    </recommendedName>
</protein>
<reference evidence="1" key="1">
    <citation type="journal article" date="2014" name="Front. Microbiol.">
        <title>High frequency of phylogenetically diverse reductive dehalogenase-homologous genes in deep subseafloor sedimentary metagenomes.</title>
        <authorList>
            <person name="Kawai M."/>
            <person name="Futagami T."/>
            <person name="Toyoda A."/>
            <person name="Takaki Y."/>
            <person name="Nishi S."/>
            <person name="Hori S."/>
            <person name="Arai W."/>
            <person name="Tsubouchi T."/>
            <person name="Morono Y."/>
            <person name="Uchiyama I."/>
            <person name="Ito T."/>
            <person name="Fujiyama A."/>
            <person name="Inagaki F."/>
            <person name="Takami H."/>
        </authorList>
    </citation>
    <scope>NUCLEOTIDE SEQUENCE</scope>
    <source>
        <strain evidence="1">Expedition CK06-06</strain>
    </source>
</reference>
<organism evidence="1">
    <name type="scientific">marine sediment metagenome</name>
    <dbReference type="NCBI Taxonomy" id="412755"/>
    <lineage>
        <taxon>unclassified sequences</taxon>
        <taxon>metagenomes</taxon>
        <taxon>ecological metagenomes</taxon>
    </lineage>
</organism>
<accession>X1H9Q4</accession>
<comment type="caution">
    <text evidence="1">The sequence shown here is derived from an EMBL/GenBank/DDBJ whole genome shotgun (WGS) entry which is preliminary data.</text>
</comment>
<proteinExistence type="predicted"/>
<gene>
    <name evidence="1" type="ORF">S03H2_38125</name>
</gene>
<evidence type="ECO:0008006" key="2">
    <source>
        <dbReference type="Google" id="ProtNLM"/>
    </source>
</evidence>
<dbReference type="EMBL" id="BARU01023495">
    <property type="protein sequence ID" value="GAH53800.1"/>
    <property type="molecule type" value="Genomic_DNA"/>
</dbReference>
<sequence>MTAYLEYVLERHGFTAEIAHGKVKGVGFHAWVLVYNNVARCWVPIEATSLTGGLDAPLTVLIQILTGDSLIEYLHPSSRDADIYDVKRISEYDWWDSPYADQLVEASA</sequence>
<name>X1H9Q4_9ZZZZ</name>